<protein>
    <recommendedName>
        <fullName evidence="1">HTH luxR-type domain-containing protein</fullName>
    </recommendedName>
</protein>
<dbReference type="GO" id="GO:0006355">
    <property type="term" value="P:regulation of DNA-templated transcription"/>
    <property type="evidence" value="ECO:0007669"/>
    <property type="project" value="InterPro"/>
</dbReference>
<accession>A0A4Z1DYZ0</accession>
<gene>
    <name evidence="2" type="ORF">SERN_2811</name>
</gene>
<dbReference type="Gene3D" id="1.10.10.10">
    <property type="entry name" value="Winged helix-like DNA-binding domain superfamily/Winged helix DNA-binding domain"/>
    <property type="match status" value="1"/>
</dbReference>
<dbReference type="PROSITE" id="PS50043">
    <property type="entry name" value="HTH_LUXR_2"/>
    <property type="match status" value="1"/>
</dbReference>
<dbReference type="InterPro" id="IPR036388">
    <property type="entry name" value="WH-like_DNA-bd_sf"/>
</dbReference>
<proteinExistence type="predicted"/>
<reference evidence="2 3" key="1">
    <citation type="submission" date="2018-11" db="EMBL/GenBank/DDBJ databases">
        <title>Complete genome sequencing of the Actinobacteria Serinibacter sp. K3-2.</title>
        <authorList>
            <person name="Rakitin A.L."/>
            <person name="Beletsky A.V."/>
            <person name="Mardanov A.V."/>
            <person name="Ravin N.V."/>
            <person name="Gromova A.S."/>
            <person name="Filippova S.N."/>
            <person name="Gal'Chenko V.F."/>
        </authorList>
    </citation>
    <scope>NUCLEOTIDE SEQUENCE [LARGE SCALE GENOMIC DNA]</scope>
    <source>
        <strain evidence="2 3">K3-2</strain>
    </source>
</reference>
<dbReference type="InterPro" id="IPR016032">
    <property type="entry name" value="Sig_transdc_resp-reg_C-effctor"/>
</dbReference>
<keyword evidence="3" id="KW-1185">Reference proteome</keyword>
<sequence length="50" mass="4937">MVLGISNKTVRNVLSAVLLKLGASSRAEAVAISRDAGVGGGRTAPGSTRA</sequence>
<dbReference type="GO" id="GO:0003677">
    <property type="term" value="F:DNA binding"/>
    <property type="evidence" value="ECO:0007669"/>
    <property type="project" value="InterPro"/>
</dbReference>
<dbReference type="SUPFAM" id="SSF46894">
    <property type="entry name" value="C-terminal effector domain of the bipartite response regulators"/>
    <property type="match status" value="1"/>
</dbReference>
<dbReference type="Proteomes" id="UP000297318">
    <property type="component" value="Unassembled WGS sequence"/>
</dbReference>
<name>A0A4Z1DYZ0_9MICO</name>
<comment type="caution">
    <text evidence="2">The sequence shown here is derived from an EMBL/GenBank/DDBJ whole genome shotgun (WGS) entry which is preliminary data.</text>
</comment>
<dbReference type="Pfam" id="PF00196">
    <property type="entry name" value="GerE"/>
    <property type="match status" value="1"/>
</dbReference>
<dbReference type="InterPro" id="IPR000792">
    <property type="entry name" value="Tscrpt_reg_LuxR_C"/>
</dbReference>
<dbReference type="AlphaFoldDB" id="A0A4Z1DYZ0"/>
<evidence type="ECO:0000313" key="2">
    <source>
        <dbReference type="EMBL" id="TGO04220.1"/>
    </source>
</evidence>
<organism evidence="2 3">
    <name type="scientific">Serinibacter arcticus</name>
    <dbReference type="NCBI Taxonomy" id="1655435"/>
    <lineage>
        <taxon>Bacteria</taxon>
        <taxon>Bacillati</taxon>
        <taxon>Actinomycetota</taxon>
        <taxon>Actinomycetes</taxon>
        <taxon>Micrococcales</taxon>
        <taxon>Beutenbergiaceae</taxon>
        <taxon>Serinibacter</taxon>
    </lineage>
</organism>
<evidence type="ECO:0000313" key="3">
    <source>
        <dbReference type="Proteomes" id="UP000297318"/>
    </source>
</evidence>
<dbReference type="EMBL" id="RHPJ01000004">
    <property type="protein sequence ID" value="TGO04220.1"/>
    <property type="molecule type" value="Genomic_DNA"/>
</dbReference>
<evidence type="ECO:0000259" key="1">
    <source>
        <dbReference type="PROSITE" id="PS50043"/>
    </source>
</evidence>
<feature type="domain" description="HTH luxR-type" evidence="1">
    <location>
        <begin position="1"/>
        <end position="37"/>
    </location>
</feature>